<evidence type="ECO:0000256" key="2">
    <source>
        <dbReference type="ARBA" id="ARBA00023163"/>
    </source>
</evidence>
<feature type="domain" description="HTH deoR-type" evidence="3">
    <location>
        <begin position="1"/>
        <end position="47"/>
    </location>
</feature>
<name>A0A941D6P0_9MICO</name>
<dbReference type="GO" id="GO:0003700">
    <property type="term" value="F:DNA-binding transcription factor activity"/>
    <property type="evidence" value="ECO:0007669"/>
    <property type="project" value="InterPro"/>
</dbReference>
<evidence type="ECO:0000259" key="3">
    <source>
        <dbReference type="PROSITE" id="PS51000"/>
    </source>
</evidence>
<dbReference type="PROSITE" id="PS51000">
    <property type="entry name" value="HTH_DEOR_2"/>
    <property type="match status" value="1"/>
</dbReference>
<evidence type="ECO:0000313" key="4">
    <source>
        <dbReference type="EMBL" id="MBR7741780.1"/>
    </source>
</evidence>
<keyword evidence="1" id="KW-0805">Transcription regulation</keyword>
<dbReference type="SMART" id="SM00420">
    <property type="entry name" value="HTH_DEOR"/>
    <property type="match status" value="1"/>
</dbReference>
<keyword evidence="5" id="KW-1185">Reference proteome</keyword>
<accession>A0A941D6P0</accession>
<comment type="caution">
    <text evidence="4">The sequence shown here is derived from an EMBL/GenBank/DDBJ whole genome shotgun (WGS) entry which is preliminary data.</text>
</comment>
<sequence>MLRAQGAVRTMEVATRLAVSPMTARRALAALAQRGHEYQRVHGGMVLRRDRSSASPS</sequence>
<proteinExistence type="predicted"/>
<gene>
    <name evidence="4" type="ORF">KC207_00530</name>
</gene>
<evidence type="ECO:0000313" key="5">
    <source>
        <dbReference type="Proteomes" id="UP000677016"/>
    </source>
</evidence>
<evidence type="ECO:0000256" key="1">
    <source>
        <dbReference type="ARBA" id="ARBA00023015"/>
    </source>
</evidence>
<dbReference type="InterPro" id="IPR001034">
    <property type="entry name" value="DeoR_HTH"/>
</dbReference>
<dbReference type="InterPro" id="IPR036390">
    <property type="entry name" value="WH_DNA-bd_sf"/>
</dbReference>
<dbReference type="EMBL" id="JAGSNF010000001">
    <property type="protein sequence ID" value="MBR7741780.1"/>
    <property type="molecule type" value="Genomic_DNA"/>
</dbReference>
<dbReference type="AlphaFoldDB" id="A0A941D6P0"/>
<organism evidence="4 5">
    <name type="scientific">Phycicoccus avicenniae</name>
    <dbReference type="NCBI Taxonomy" id="2828860"/>
    <lineage>
        <taxon>Bacteria</taxon>
        <taxon>Bacillati</taxon>
        <taxon>Actinomycetota</taxon>
        <taxon>Actinomycetes</taxon>
        <taxon>Micrococcales</taxon>
        <taxon>Intrasporangiaceae</taxon>
        <taxon>Phycicoccus</taxon>
    </lineage>
</organism>
<dbReference type="SUPFAM" id="SSF46785">
    <property type="entry name" value="Winged helix' DNA-binding domain"/>
    <property type="match status" value="1"/>
</dbReference>
<protein>
    <submittedName>
        <fullName evidence="4">DeoR family transcriptional regulator</fullName>
    </submittedName>
</protein>
<dbReference type="Pfam" id="PF08220">
    <property type="entry name" value="HTH_DeoR"/>
    <property type="match status" value="1"/>
</dbReference>
<dbReference type="Proteomes" id="UP000677016">
    <property type="component" value="Unassembled WGS sequence"/>
</dbReference>
<keyword evidence="2" id="KW-0804">Transcription</keyword>
<reference evidence="4" key="1">
    <citation type="submission" date="2021-04" db="EMBL/GenBank/DDBJ databases">
        <title>Phycicoccus avicenniae sp. nov., a novel endophytic actinomycetes isolated from branch of Avicennia mariana.</title>
        <authorList>
            <person name="Tuo L."/>
        </authorList>
    </citation>
    <scope>NUCLEOTIDE SEQUENCE</scope>
    <source>
        <strain evidence="4">BSK3Z-2</strain>
    </source>
</reference>